<feature type="chain" id="PRO_5029903732" description="GLPGLI family protein" evidence="1">
    <location>
        <begin position="23"/>
        <end position="220"/>
    </location>
</feature>
<dbReference type="RefSeq" id="WP_157308613.1">
    <property type="nucleotide sequence ID" value="NZ_WRXN01000012.1"/>
</dbReference>
<gene>
    <name evidence="2" type="ORF">GO493_23150</name>
</gene>
<dbReference type="EMBL" id="WRXN01000012">
    <property type="protein sequence ID" value="MVT11184.1"/>
    <property type="molecule type" value="Genomic_DNA"/>
</dbReference>
<reference evidence="2 3" key="1">
    <citation type="submission" date="2019-12" db="EMBL/GenBank/DDBJ databases">
        <title>Chitinophaga sp. strain ysch24 (GDMCC 1.1355), whole genome shotgun sequence.</title>
        <authorList>
            <person name="Zhang X."/>
        </authorList>
    </citation>
    <scope>NUCLEOTIDE SEQUENCE [LARGE SCALE GENOMIC DNA]</scope>
    <source>
        <strain evidence="3">ysch24</strain>
    </source>
</reference>
<keyword evidence="1" id="KW-0732">Signal</keyword>
<organism evidence="2 3">
    <name type="scientific">Chitinophaga tropicalis</name>
    <dbReference type="NCBI Taxonomy" id="2683588"/>
    <lineage>
        <taxon>Bacteria</taxon>
        <taxon>Pseudomonadati</taxon>
        <taxon>Bacteroidota</taxon>
        <taxon>Chitinophagia</taxon>
        <taxon>Chitinophagales</taxon>
        <taxon>Chitinophagaceae</taxon>
        <taxon>Chitinophaga</taxon>
    </lineage>
</organism>
<evidence type="ECO:0000313" key="2">
    <source>
        <dbReference type="EMBL" id="MVT11184.1"/>
    </source>
</evidence>
<evidence type="ECO:0000313" key="3">
    <source>
        <dbReference type="Proteomes" id="UP000461730"/>
    </source>
</evidence>
<evidence type="ECO:0008006" key="4">
    <source>
        <dbReference type="Google" id="ProtNLM"/>
    </source>
</evidence>
<feature type="signal peptide" evidence="1">
    <location>
        <begin position="1"/>
        <end position="22"/>
    </location>
</feature>
<name>A0A7K1U9Y7_9BACT</name>
<keyword evidence="3" id="KW-1185">Reference proteome</keyword>
<comment type="caution">
    <text evidence="2">The sequence shown here is derived from an EMBL/GenBank/DDBJ whole genome shotgun (WGS) entry which is preliminary data.</text>
</comment>
<dbReference type="AlphaFoldDB" id="A0A7K1U9Y7"/>
<proteinExistence type="predicted"/>
<accession>A0A7K1U9Y7</accession>
<evidence type="ECO:0000256" key="1">
    <source>
        <dbReference type="SAM" id="SignalP"/>
    </source>
</evidence>
<dbReference type="Proteomes" id="UP000461730">
    <property type="component" value="Unassembled WGS sequence"/>
</dbReference>
<sequence length="220" mass="24607">MNCIQSFVIAVAFAVNSLSAFSQDKAAGQINYEVTYNVHASLKPDQLQYKDLIPETTTENAVLLYKGQRVRTYFNDLIKKEEDGVNASIKIATDNGRDKYMDVEQNKLWWVDESKEPAVLVEKLLKEEGDEDEEDKSETKKILDYTCKKIVSVSKAGGKQVTWYTTELPLKSGGPLGVYTDKGVVLGFESKVMSFTATGIEFKAIDEKEVTPPVTMKVVK</sequence>
<protein>
    <recommendedName>
        <fullName evidence="4">GLPGLI family protein</fullName>
    </recommendedName>
</protein>